<proteinExistence type="inferred from homology"/>
<dbReference type="PANTHER" id="PTHR16771:SF0">
    <property type="entry name" value="26S PROTEASOME COMPLEX SUBUNIT SEM1"/>
    <property type="match status" value="1"/>
</dbReference>
<evidence type="ECO:0000313" key="5">
    <source>
        <dbReference type="RefSeq" id="XP_037883861.1"/>
    </source>
</evidence>
<evidence type="ECO:0000256" key="3">
    <source>
        <dbReference type="SAM" id="MobiDB-lite"/>
    </source>
</evidence>
<dbReference type="GO" id="GO:0005634">
    <property type="term" value="C:nucleus"/>
    <property type="evidence" value="ECO:0007669"/>
    <property type="project" value="UniProtKB-SubCell"/>
</dbReference>
<dbReference type="AlphaFoldDB" id="A0A8U0WF00"/>
<dbReference type="GeneID" id="119634029"/>
<dbReference type="GO" id="GO:0000724">
    <property type="term" value="P:double-strand break repair via homologous recombination"/>
    <property type="evidence" value="ECO:0007669"/>
    <property type="project" value="TreeGrafter"/>
</dbReference>
<feature type="region of interest" description="Disordered" evidence="3">
    <location>
        <begin position="1"/>
        <end position="36"/>
    </location>
</feature>
<dbReference type="SMART" id="SM01385">
    <property type="entry name" value="DSS1_SEM1"/>
    <property type="match status" value="1"/>
</dbReference>
<keyword evidence="4" id="KW-1185">Reference proteome</keyword>
<sequence length="70" mass="8242">MASEKEKTSKGDLGLLEEDDEFEEFPAEDFNVADEDEEVNVWEDNWDDDNVEDDFNQQLRAHLEKQSMET</sequence>
<protein>
    <recommendedName>
        <fullName evidence="2">26S proteasome complex subunit SEM1</fullName>
    </recommendedName>
</protein>
<evidence type="ECO:0000256" key="1">
    <source>
        <dbReference type="ARBA" id="ARBA00034491"/>
    </source>
</evidence>
<dbReference type="KEGG" id="gfs:119634029"/>
<keyword evidence="2 5" id="KW-0647">Proteasome</keyword>
<comment type="similarity">
    <text evidence="1 2">Belongs to the DSS1/SEM1 family.</text>
</comment>
<evidence type="ECO:0000256" key="2">
    <source>
        <dbReference type="RuleBase" id="RU369057"/>
    </source>
</evidence>
<dbReference type="GO" id="GO:0008541">
    <property type="term" value="C:proteasome regulatory particle, lid subcomplex"/>
    <property type="evidence" value="ECO:0007669"/>
    <property type="project" value="UniProtKB-UniRule"/>
</dbReference>
<evidence type="ECO:0000313" key="4">
    <source>
        <dbReference type="Proteomes" id="UP000092443"/>
    </source>
</evidence>
<dbReference type="PANTHER" id="PTHR16771">
    <property type="entry name" value="26 PROTEASOME COMPLEX SUBUNIT DSS1"/>
    <property type="match status" value="1"/>
</dbReference>
<comment type="subcellular location">
    <subcellularLocation>
        <location evidence="2">Nucleus</location>
    </subcellularLocation>
</comment>
<comment type="function">
    <text evidence="2">Component of the 26S proteasome, a multiprotein complex involved in the ATP-dependent degradation of ubiquitinated proteins.</text>
</comment>
<dbReference type="InterPro" id="IPR007834">
    <property type="entry name" value="DSS1_SEM1"/>
</dbReference>
<name>A0A8U0WF00_9MUSC</name>
<dbReference type="GO" id="GO:0006406">
    <property type="term" value="P:mRNA export from nucleus"/>
    <property type="evidence" value="ECO:0007669"/>
    <property type="project" value="UniProtKB-UniRule"/>
</dbReference>
<organism evidence="4 5">
    <name type="scientific">Glossina fuscipes</name>
    <dbReference type="NCBI Taxonomy" id="7396"/>
    <lineage>
        <taxon>Eukaryota</taxon>
        <taxon>Metazoa</taxon>
        <taxon>Ecdysozoa</taxon>
        <taxon>Arthropoda</taxon>
        <taxon>Hexapoda</taxon>
        <taxon>Insecta</taxon>
        <taxon>Pterygota</taxon>
        <taxon>Neoptera</taxon>
        <taxon>Endopterygota</taxon>
        <taxon>Diptera</taxon>
        <taxon>Brachycera</taxon>
        <taxon>Muscomorpha</taxon>
        <taxon>Hippoboscoidea</taxon>
        <taxon>Glossinidae</taxon>
        <taxon>Glossina</taxon>
    </lineage>
</organism>
<accession>A0A8U0WF00</accession>
<gene>
    <name evidence="5" type="primary">LOC119634029</name>
</gene>
<dbReference type="Pfam" id="PF05160">
    <property type="entry name" value="DSS1_SEM1"/>
    <property type="match status" value="1"/>
</dbReference>
<dbReference type="GO" id="GO:0043248">
    <property type="term" value="P:proteasome assembly"/>
    <property type="evidence" value="ECO:0007669"/>
    <property type="project" value="UniProtKB-UniRule"/>
</dbReference>
<reference evidence="5" key="1">
    <citation type="submission" date="2025-08" db="UniProtKB">
        <authorList>
            <consortium name="RefSeq"/>
        </authorList>
    </citation>
    <scope>IDENTIFICATION</scope>
    <source>
        <tissue evidence="5">Whole body pupa</tissue>
    </source>
</reference>
<keyword evidence="2" id="KW-0539">Nucleus</keyword>
<dbReference type="Proteomes" id="UP000092443">
    <property type="component" value="Unplaced"/>
</dbReference>
<feature type="compositionally biased region" description="Acidic residues" evidence="3">
    <location>
        <begin position="15"/>
        <end position="36"/>
    </location>
</feature>
<dbReference type="RefSeq" id="XP_037883861.1">
    <property type="nucleotide sequence ID" value="XM_038027933.1"/>
</dbReference>
<feature type="compositionally biased region" description="Basic and acidic residues" evidence="3">
    <location>
        <begin position="1"/>
        <end position="10"/>
    </location>
</feature>